<dbReference type="Proteomes" id="UP000628086">
    <property type="component" value="Unassembled WGS sequence"/>
</dbReference>
<accession>A0ABR6V3W5</accession>
<dbReference type="Pfam" id="PF01408">
    <property type="entry name" value="GFO_IDH_MocA"/>
    <property type="match status" value="1"/>
</dbReference>
<name>A0ABR6V3W5_9PSED</name>
<evidence type="ECO:0000259" key="1">
    <source>
        <dbReference type="Pfam" id="PF01408"/>
    </source>
</evidence>
<sequence length="383" mass="41598">MSAQTRRLRLGMVGGGDGAFIGAVHRMAARLDDRFEWVAGALSRDPARADSSARALFIHPGRSYHDWQVMARAEAMRDDGIDAVVIATPNHLHIPIASAFIDHGIDVICEKPLARTYAQAHALAATVRASDRIFAVTYPYSAYPMVREARRLVAAGAIGEVRVVQVEYAQEWLTDLSQSPQATWRDDPDQAGPAGALGDIGSHALHLVEFVSGLVLNEVCADLASLVSGRRLDDQVQALLRFTNGARGGLWACQVAPGQENGLRLRLFGSKGALAFDQQQPEALLFTETGQATRIIKRAAGEHARQRDALLRLPAGHPEGYLEAFAQLYCDYAELWLARQTLRPAAYAATLLPDFDTGLRGLAAIEAMLRSHALGGQWVKLGH</sequence>
<dbReference type="InterPro" id="IPR000683">
    <property type="entry name" value="Gfo/Idh/MocA-like_OxRdtase_N"/>
</dbReference>
<comment type="caution">
    <text evidence="3">The sequence shown here is derived from an EMBL/GenBank/DDBJ whole genome shotgun (WGS) entry which is preliminary data.</text>
</comment>
<dbReference type="SUPFAM" id="SSF51735">
    <property type="entry name" value="NAD(P)-binding Rossmann-fold domains"/>
    <property type="match status" value="1"/>
</dbReference>
<proteinExistence type="predicted"/>
<evidence type="ECO:0000313" key="3">
    <source>
        <dbReference type="EMBL" id="MBC3475211.1"/>
    </source>
</evidence>
<evidence type="ECO:0000259" key="2">
    <source>
        <dbReference type="Pfam" id="PF22725"/>
    </source>
</evidence>
<gene>
    <name evidence="3" type="ORF">HU747_06325</name>
</gene>
<dbReference type="Gene3D" id="3.30.360.10">
    <property type="entry name" value="Dihydrodipicolinate Reductase, domain 2"/>
    <property type="match status" value="1"/>
</dbReference>
<dbReference type="RefSeq" id="WP_023380169.1">
    <property type="nucleotide sequence ID" value="NZ_JABWRR010000003.1"/>
</dbReference>
<dbReference type="Pfam" id="PF22725">
    <property type="entry name" value="GFO_IDH_MocA_C3"/>
    <property type="match status" value="1"/>
</dbReference>
<protein>
    <submittedName>
        <fullName evidence="3">Gfo/Idh/MocA family oxidoreductase</fullName>
    </submittedName>
</protein>
<dbReference type="InterPro" id="IPR055170">
    <property type="entry name" value="GFO_IDH_MocA-like_dom"/>
</dbReference>
<dbReference type="PANTHER" id="PTHR43708">
    <property type="entry name" value="CONSERVED EXPRESSED OXIDOREDUCTASE (EUROFUNG)"/>
    <property type="match status" value="1"/>
</dbReference>
<feature type="domain" description="Gfo/Idh/MocA-like oxidoreductase N-terminal" evidence="1">
    <location>
        <begin position="9"/>
        <end position="138"/>
    </location>
</feature>
<evidence type="ECO:0000313" key="4">
    <source>
        <dbReference type="Proteomes" id="UP000628086"/>
    </source>
</evidence>
<dbReference type="Gene3D" id="3.40.50.720">
    <property type="entry name" value="NAD(P)-binding Rossmann-like Domain"/>
    <property type="match status" value="1"/>
</dbReference>
<dbReference type="EMBL" id="JABWRS010000003">
    <property type="protein sequence ID" value="MBC3475211.1"/>
    <property type="molecule type" value="Genomic_DNA"/>
</dbReference>
<organism evidence="3 4">
    <name type="scientific">Pseudomonas taiwanensis</name>
    <dbReference type="NCBI Taxonomy" id="470150"/>
    <lineage>
        <taxon>Bacteria</taxon>
        <taxon>Pseudomonadati</taxon>
        <taxon>Pseudomonadota</taxon>
        <taxon>Gammaproteobacteria</taxon>
        <taxon>Pseudomonadales</taxon>
        <taxon>Pseudomonadaceae</taxon>
        <taxon>Pseudomonas</taxon>
    </lineage>
</organism>
<keyword evidence="4" id="KW-1185">Reference proteome</keyword>
<dbReference type="PANTHER" id="PTHR43708:SF3">
    <property type="entry name" value="OXIDOREDUCTASE"/>
    <property type="match status" value="1"/>
</dbReference>
<dbReference type="InterPro" id="IPR051317">
    <property type="entry name" value="Gfo/Idh/MocA_oxidoreduct"/>
</dbReference>
<reference evidence="3 4" key="1">
    <citation type="journal article" date="2020" name="Microorganisms">
        <title>Reliable Identification of Environmental Pseudomonas Isolates Using the rpoD Gene.</title>
        <authorList>
            <consortium name="The Broad Institute Genome Sequencing Platform"/>
            <person name="Girard L."/>
            <person name="Lood C."/>
            <person name="Rokni-Zadeh H."/>
            <person name="van Noort V."/>
            <person name="Lavigne R."/>
            <person name="De Mot R."/>
        </authorList>
    </citation>
    <scope>NUCLEOTIDE SEQUENCE [LARGE SCALE GENOMIC DNA]</scope>
    <source>
        <strain evidence="3 4">RW7P2</strain>
    </source>
</reference>
<dbReference type="SUPFAM" id="SSF55347">
    <property type="entry name" value="Glyceraldehyde-3-phosphate dehydrogenase-like, C-terminal domain"/>
    <property type="match status" value="1"/>
</dbReference>
<feature type="domain" description="GFO/IDH/MocA-like oxidoreductase" evidence="2">
    <location>
        <begin position="146"/>
        <end position="274"/>
    </location>
</feature>
<dbReference type="InterPro" id="IPR036291">
    <property type="entry name" value="NAD(P)-bd_dom_sf"/>
</dbReference>